<comment type="caution">
    <text evidence="2">The sequence shown here is derived from an EMBL/GenBank/DDBJ whole genome shotgun (WGS) entry which is preliminary data.</text>
</comment>
<dbReference type="AlphaFoldDB" id="A0A9P7JEW2"/>
<sequence>MLSKLDDASESHMRNLRKQYISAFEAEGVIRKSIDVQLDNAPLRLLDTTIGRLCDREAQITTFKTSIEYKELLLFVMKHPDPPMVHIREVVAKFFRCVMLSHRWDAGESLLHDIQDKIVYELNPVSGIVKLQLFCKTADVAGYRWAWMDTCCIDKTNNVELHESINSMFVWYHHSALTIVYLSDVPPSSKPGALAKSIWNKRGWTFQELMASKCVLFYQKDWSLYLNDPSPNHKDSNEIIEELAGATGIDRESLVTFHPGTGNVRKTLQWASSRITTRQEDIAYSLFGVFRVRPGVDYGEKKQFALGRLLQAIIAQSGDITALDWVGRPSKFNSCLPAEISSYKAPPYTCPSLSTQEMYRSVSLPRDNGAVQLASKLYSELDSLHAPRFAHQRLHLPCIAFSHQGQDACVTYEVKADGLRDLLITTEDGLTRMTEFLLIRPWDHDLLELPDDVHSIGDWTPPGSPIDVTPGGSSGEHGLVDSERALRLIVRLGQPFSAFLLKRERRKEYKRVASDRHIIAQFKDATCIPDVKVRTLEIL</sequence>
<dbReference type="Pfam" id="PF06985">
    <property type="entry name" value="HET"/>
    <property type="match status" value="1"/>
</dbReference>
<reference evidence="2" key="1">
    <citation type="journal article" date="2020" name="New Phytol.">
        <title>Comparative genomics reveals dynamic genome evolution in host specialist ectomycorrhizal fungi.</title>
        <authorList>
            <person name="Lofgren L.A."/>
            <person name="Nguyen N.H."/>
            <person name="Vilgalys R."/>
            <person name="Ruytinx J."/>
            <person name="Liao H.L."/>
            <person name="Branco S."/>
            <person name="Kuo A."/>
            <person name="LaButti K."/>
            <person name="Lipzen A."/>
            <person name="Andreopoulos W."/>
            <person name="Pangilinan J."/>
            <person name="Riley R."/>
            <person name="Hundley H."/>
            <person name="Na H."/>
            <person name="Barry K."/>
            <person name="Grigoriev I.V."/>
            <person name="Stajich J.E."/>
            <person name="Kennedy P.G."/>
        </authorList>
    </citation>
    <scope>NUCLEOTIDE SEQUENCE</scope>
    <source>
        <strain evidence="2">MN1</strain>
    </source>
</reference>
<evidence type="ECO:0000313" key="2">
    <source>
        <dbReference type="EMBL" id="KAG1818538.1"/>
    </source>
</evidence>
<evidence type="ECO:0000259" key="1">
    <source>
        <dbReference type="Pfam" id="PF06985"/>
    </source>
</evidence>
<name>A0A9P7JEW2_9AGAM</name>
<feature type="domain" description="Heterokaryon incompatibility" evidence="1">
    <location>
        <begin position="99"/>
        <end position="185"/>
    </location>
</feature>
<dbReference type="GeneID" id="64629347"/>
<dbReference type="InterPro" id="IPR010730">
    <property type="entry name" value="HET"/>
</dbReference>
<accession>A0A9P7JEW2</accession>
<organism evidence="2 3">
    <name type="scientific">Suillus subaureus</name>
    <dbReference type="NCBI Taxonomy" id="48587"/>
    <lineage>
        <taxon>Eukaryota</taxon>
        <taxon>Fungi</taxon>
        <taxon>Dikarya</taxon>
        <taxon>Basidiomycota</taxon>
        <taxon>Agaricomycotina</taxon>
        <taxon>Agaricomycetes</taxon>
        <taxon>Agaricomycetidae</taxon>
        <taxon>Boletales</taxon>
        <taxon>Suillineae</taxon>
        <taxon>Suillaceae</taxon>
        <taxon>Suillus</taxon>
    </lineage>
</organism>
<dbReference type="EMBL" id="JABBWG010000011">
    <property type="protein sequence ID" value="KAG1818538.1"/>
    <property type="molecule type" value="Genomic_DNA"/>
</dbReference>
<keyword evidence="3" id="KW-1185">Reference proteome</keyword>
<evidence type="ECO:0000313" key="3">
    <source>
        <dbReference type="Proteomes" id="UP000807769"/>
    </source>
</evidence>
<dbReference type="PANTHER" id="PTHR10622">
    <property type="entry name" value="HET DOMAIN-CONTAINING PROTEIN"/>
    <property type="match status" value="1"/>
</dbReference>
<dbReference type="RefSeq" id="XP_041194410.1">
    <property type="nucleotide sequence ID" value="XM_041335330.1"/>
</dbReference>
<proteinExistence type="predicted"/>
<gene>
    <name evidence="2" type="ORF">BJ212DRAFT_1346123</name>
</gene>
<dbReference type="Proteomes" id="UP000807769">
    <property type="component" value="Unassembled WGS sequence"/>
</dbReference>
<protein>
    <recommendedName>
        <fullName evidence="1">Heterokaryon incompatibility domain-containing protein</fullName>
    </recommendedName>
</protein>
<dbReference type="OrthoDB" id="2423701at2759"/>
<dbReference type="PANTHER" id="PTHR10622:SF10">
    <property type="entry name" value="HET DOMAIN-CONTAINING PROTEIN"/>
    <property type="match status" value="1"/>
</dbReference>